<dbReference type="Gene3D" id="2.40.10.270">
    <property type="entry name" value="Bacteriophage SPP1 head-tail adaptor protein"/>
    <property type="match status" value="1"/>
</dbReference>
<feature type="region of interest" description="Disordered" evidence="1">
    <location>
        <begin position="1"/>
        <end position="23"/>
    </location>
</feature>
<sequence>MSAPDLSRRLTLEAPNRVPDGAGGFTESWAALGKLWAEVVPRGAGREADAASELALKITIRAAPPGAPSRPTAEMRFREGARIFRIEAVTEADATGRYLLCFAKEETGA</sequence>
<keyword evidence="3" id="KW-1185">Reference proteome</keyword>
<accession>A0ABP9LLN0</accession>
<comment type="caution">
    <text evidence="2">The sequence shown here is derived from an EMBL/GenBank/DDBJ whole genome shotgun (WGS) entry which is preliminary data.</text>
</comment>
<dbReference type="RefSeq" id="WP_259552314.1">
    <property type="nucleotide sequence ID" value="NZ_BAABHW010000005.1"/>
</dbReference>
<reference evidence="3" key="1">
    <citation type="journal article" date="2019" name="Int. J. Syst. Evol. Microbiol.">
        <title>The Global Catalogue of Microorganisms (GCM) 10K type strain sequencing project: providing services to taxonomists for standard genome sequencing and annotation.</title>
        <authorList>
            <consortium name="The Broad Institute Genomics Platform"/>
            <consortium name="The Broad Institute Genome Sequencing Center for Infectious Disease"/>
            <person name="Wu L."/>
            <person name="Ma J."/>
        </authorList>
    </citation>
    <scope>NUCLEOTIDE SEQUENCE [LARGE SCALE GENOMIC DNA]</scope>
    <source>
        <strain evidence="3">JCM 18015</strain>
    </source>
</reference>
<evidence type="ECO:0000313" key="2">
    <source>
        <dbReference type="EMBL" id="GAA5079378.1"/>
    </source>
</evidence>
<organism evidence="2 3">
    <name type="scientific">[Roseibacterium] beibuensis</name>
    <dbReference type="NCBI Taxonomy" id="1193142"/>
    <lineage>
        <taxon>Bacteria</taxon>
        <taxon>Pseudomonadati</taxon>
        <taxon>Pseudomonadota</taxon>
        <taxon>Alphaproteobacteria</taxon>
        <taxon>Rhodobacterales</taxon>
        <taxon>Roseobacteraceae</taxon>
        <taxon>Roseicyclus</taxon>
    </lineage>
</organism>
<dbReference type="InterPro" id="IPR008767">
    <property type="entry name" value="Phage_SPP1_head-tail_adaptor"/>
</dbReference>
<dbReference type="NCBIfam" id="TIGR01563">
    <property type="entry name" value="gp16_SPP1"/>
    <property type="match status" value="1"/>
</dbReference>
<gene>
    <name evidence="2" type="ORF">GCM10023209_31540</name>
</gene>
<evidence type="ECO:0000256" key="1">
    <source>
        <dbReference type="SAM" id="MobiDB-lite"/>
    </source>
</evidence>
<name>A0ABP9LLN0_9RHOB</name>
<dbReference type="InterPro" id="IPR038666">
    <property type="entry name" value="SSP1_head-tail_sf"/>
</dbReference>
<dbReference type="Proteomes" id="UP001499910">
    <property type="component" value="Unassembled WGS sequence"/>
</dbReference>
<dbReference type="Pfam" id="PF05521">
    <property type="entry name" value="Phage_HCP"/>
    <property type="match status" value="1"/>
</dbReference>
<proteinExistence type="predicted"/>
<dbReference type="EMBL" id="BAABHW010000005">
    <property type="protein sequence ID" value="GAA5079378.1"/>
    <property type="molecule type" value="Genomic_DNA"/>
</dbReference>
<evidence type="ECO:0000313" key="3">
    <source>
        <dbReference type="Proteomes" id="UP001499910"/>
    </source>
</evidence>
<feature type="compositionally biased region" description="Basic and acidic residues" evidence="1">
    <location>
        <begin position="1"/>
        <end position="11"/>
    </location>
</feature>
<protein>
    <submittedName>
        <fullName evidence="2">Head-tail adaptor protein</fullName>
    </submittedName>
</protein>